<dbReference type="GO" id="GO:0005829">
    <property type="term" value="C:cytosol"/>
    <property type="evidence" value="ECO:0007669"/>
    <property type="project" value="TreeGrafter"/>
</dbReference>
<dbReference type="AlphaFoldDB" id="A0A4S3MME8"/>
<dbReference type="InterPro" id="IPR036390">
    <property type="entry name" value="WH_DNA-bd_sf"/>
</dbReference>
<dbReference type="PANTHER" id="PTHR30419:SF8">
    <property type="entry name" value="NITROGEN ASSIMILATION TRANSCRIPTIONAL ACTIVATOR-RELATED"/>
    <property type="match status" value="1"/>
</dbReference>
<protein>
    <submittedName>
        <fullName evidence="6">LysR family transcriptional regulator</fullName>
    </submittedName>
</protein>
<dbReference type="OrthoDB" id="9814165at2"/>
<dbReference type="PROSITE" id="PS50931">
    <property type="entry name" value="HTH_LYSR"/>
    <property type="match status" value="1"/>
</dbReference>
<dbReference type="GO" id="GO:0003677">
    <property type="term" value="F:DNA binding"/>
    <property type="evidence" value="ECO:0007669"/>
    <property type="project" value="UniProtKB-KW"/>
</dbReference>
<proteinExistence type="inferred from homology"/>
<dbReference type="PANTHER" id="PTHR30419">
    <property type="entry name" value="HTH-TYPE TRANSCRIPTIONAL REGULATOR YBHD"/>
    <property type="match status" value="1"/>
</dbReference>
<dbReference type="InterPro" id="IPR050950">
    <property type="entry name" value="HTH-type_LysR_regulators"/>
</dbReference>
<dbReference type="EMBL" id="SSND01000003">
    <property type="protein sequence ID" value="THD82851.1"/>
    <property type="molecule type" value="Genomic_DNA"/>
</dbReference>
<keyword evidence="7" id="KW-1185">Reference proteome</keyword>
<dbReference type="Proteomes" id="UP000309450">
    <property type="component" value="Unassembled WGS sequence"/>
</dbReference>
<dbReference type="GO" id="GO:0003700">
    <property type="term" value="F:DNA-binding transcription factor activity"/>
    <property type="evidence" value="ECO:0007669"/>
    <property type="project" value="InterPro"/>
</dbReference>
<accession>A0A4S3MME8</accession>
<keyword evidence="3" id="KW-0238">DNA-binding</keyword>
<keyword evidence="2" id="KW-0805">Transcription regulation</keyword>
<evidence type="ECO:0000256" key="4">
    <source>
        <dbReference type="ARBA" id="ARBA00023163"/>
    </source>
</evidence>
<sequence>MHPAIKLRHIRAFLDIAASGSLSAVARSQGITQPALSRTLAELESLLGTPLFRREGRRLILTEQGALFRHHARLAIAALEAAADALHPGTGEARIRAGILPTVAARLFPRVALRFRDLNPSATLTVETGPHPYLMRRLREGGIDLIIGRMPAAAEIGGLSFEHLYDDPILLVARRGHPMAAQPPAEALSTCPVILPPADAVIRAAVDGYLAALGLAGMRPAWETVAPSLGRGLVLGSDALWFISRGVVADDLDRGAMIALPHAASYLSGAVGITRRQGTATPGALDLLVQITRGMVTEGAALRPVDPAINPAIDPGPA</sequence>
<name>A0A4S3MME8_9RHOB</name>
<comment type="similarity">
    <text evidence="1">Belongs to the LysR transcriptional regulatory family.</text>
</comment>
<evidence type="ECO:0000313" key="6">
    <source>
        <dbReference type="EMBL" id="THD82851.1"/>
    </source>
</evidence>
<dbReference type="PRINTS" id="PR00039">
    <property type="entry name" value="HTHLYSR"/>
</dbReference>
<dbReference type="Gene3D" id="3.40.190.10">
    <property type="entry name" value="Periplasmic binding protein-like II"/>
    <property type="match status" value="2"/>
</dbReference>
<comment type="caution">
    <text evidence="6">The sequence shown here is derived from an EMBL/GenBank/DDBJ whole genome shotgun (WGS) entry which is preliminary data.</text>
</comment>
<dbReference type="RefSeq" id="WP_136394878.1">
    <property type="nucleotide sequence ID" value="NZ_SSND01000003.1"/>
</dbReference>
<reference evidence="6 7" key="1">
    <citation type="submission" date="2019-04" db="EMBL/GenBank/DDBJ databases">
        <title>Draft genome sequence of Gemmobacter aestuarii sp. nov.</title>
        <authorList>
            <person name="Hameed A."/>
            <person name="Lin S.-Y."/>
            <person name="Shahina M."/>
            <person name="Lai W.-A."/>
            <person name="Young C.-C."/>
        </authorList>
    </citation>
    <scope>NUCLEOTIDE SEQUENCE [LARGE SCALE GENOMIC DNA]</scope>
    <source>
        <strain evidence="6 7">CC-PW-75</strain>
    </source>
</reference>
<dbReference type="Pfam" id="PF00126">
    <property type="entry name" value="HTH_1"/>
    <property type="match status" value="1"/>
</dbReference>
<evidence type="ECO:0000259" key="5">
    <source>
        <dbReference type="PROSITE" id="PS50931"/>
    </source>
</evidence>
<dbReference type="Gene3D" id="1.10.10.10">
    <property type="entry name" value="Winged helix-like DNA-binding domain superfamily/Winged helix DNA-binding domain"/>
    <property type="match status" value="1"/>
</dbReference>
<dbReference type="SUPFAM" id="SSF46785">
    <property type="entry name" value="Winged helix' DNA-binding domain"/>
    <property type="match status" value="1"/>
</dbReference>
<gene>
    <name evidence="6" type="ORF">E7811_11875</name>
</gene>
<dbReference type="SUPFAM" id="SSF53850">
    <property type="entry name" value="Periplasmic binding protein-like II"/>
    <property type="match status" value="1"/>
</dbReference>
<evidence type="ECO:0000256" key="2">
    <source>
        <dbReference type="ARBA" id="ARBA00023015"/>
    </source>
</evidence>
<evidence type="ECO:0000256" key="3">
    <source>
        <dbReference type="ARBA" id="ARBA00023125"/>
    </source>
</evidence>
<evidence type="ECO:0000313" key="7">
    <source>
        <dbReference type="Proteomes" id="UP000309450"/>
    </source>
</evidence>
<feature type="domain" description="HTH lysR-type" evidence="5">
    <location>
        <begin position="5"/>
        <end position="62"/>
    </location>
</feature>
<dbReference type="InterPro" id="IPR005119">
    <property type="entry name" value="LysR_subst-bd"/>
</dbReference>
<organism evidence="6 7">
    <name type="scientific">Aliigemmobacter aestuarii</name>
    <dbReference type="NCBI Taxonomy" id="1445661"/>
    <lineage>
        <taxon>Bacteria</taxon>
        <taxon>Pseudomonadati</taxon>
        <taxon>Pseudomonadota</taxon>
        <taxon>Alphaproteobacteria</taxon>
        <taxon>Rhodobacterales</taxon>
        <taxon>Paracoccaceae</taxon>
        <taxon>Aliigemmobacter</taxon>
    </lineage>
</organism>
<dbReference type="Pfam" id="PF03466">
    <property type="entry name" value="LysR_substrate"/>
    <property type="match status" value="1"/>
</dbReference>
<dbReference type="InterPro" id="IPR000847">
    <property type="entry name" value="LysR_HTH_N"/>
</dbReference>
<keyword evidence="4" id="KW-0804">Transcription</keyword>
<dbReference type="InterPro" id="IPR036388">
    <property type="entry name" value="WH-like_DNA-bd_sf"/>
</dbReference>
<evidence type="ECO:0000256" key="1">
    <source>
        <dbReference type="ARBA" id="ARBA00009437"/>
    </source>
</evidence>